<reference evidence="3 4" key="2">
    <citation type="journal article" date="2021" name="Mar. Drugs">
        <title>A New Micromonospora Strain with Antibiotic Activity Isolated from the Microbiome of a Mid-Atlantic Deep-Sea Sponge.</title>
        <authorList>
            <person name="Back C.R."/>
            <person name="Stennett H.L."/>
            <person name="Williams S.E."/>
            <person name="Wang L."/>
            <person name="Ojeda Gomez J."/>
            <person name="Abdulle O.M."/>
            <person name="Duffy T."/>
            <person name="Neal C."/>
            <person name="Mantell J."/>
            <person name="Jepson M.A."/>
            <person name="Hendry K.R."/>
            <person name="Powell D."/>
            <person name="Stach J.E.M."/>
            <person name="Essex-Lopresti A.E."/>
            <person name="Willis C.L."/>
            <person name="Curnow P."/>
            <person name="Race P.R."/>
        </authorList>
    </citation>
    <scope>NUCLEOTIDE SEQUENCE [LARGE SCALE GENOMIC DNA]</scope>
    <source>
        <strain evidence="3 4">28ISP2-46</strain>
    </source>
</reference>
<dbReference type="InterPro" id="IPR027417">
    <property type="entry name" value="P-loop_NTPase"/>
</dbReference>
<dbReference type="RefSeq" id="WP_181569368.1">
    <property type="nucleotide sequence ID" value="NZ_CP059322.2"/>
</dbReference>
<dbReference type="EMBL" id="CP059322">
    <property type="protein sequence ID" value="QLQ36858.1"/>
    <property type="molecule type" value="Genomic_DNA"/>
</dbReference>
<gene>
    <name evidence="3" type="ORF">H1D33_27035</name>
</gene>
<keyword evidence="2" id="KW-1133">Transmembrane helix</keyword>
<feature type="transmembrane region" description="Helical" evidence="2">
    <location>
        <begin position="417"/>
        <end position="438"/>
    </location>
</feature>
<keyword evidence="2" id="KW-0812">Transmembrane</keyword>
<evidence type="ECO:0000256" key="2">
    <source>
        <dbReference type="SAM" id="Phobius"/>
    </source>
</evidence>
<evidence type="ECO:0000313" key="3">
    <source>
        <dbReference type="EMBL" id="QLQ36858.1"/>
    </source>
</evidence>
<dbReference type="Proteomes" id="UP000510844">
    <property type="component" value="Chromosome"/>
</dbReference>
<accession>A0A7L6B4G7</accession>
<feature type="transmembrane region" description="Helical" evidence="2">
    <location>
        <begin position="489"/>
        <end position="510"/>
    </location>
</feature>
<protein>
    <recommendedName>
        <fullName evidence="5">NACHT domain-containing protein</fullName>
    </recommendedName>
</protein>
<dbReference type="AlphaFoldDB" id="A0A7L6B4G7"/>
<evidence type="ECO:0008006" key="5">
    <source>
        <dbReference type="Google" id="ProtNLM"/>
    </source>
</evidence>
<evidence type="ECO:0000313" key="4">
    <source>
        <dbReference type="Proteomes" id="UP000510844"/>
    </source>
</evidence>
<feature type="transmembrane region" description="Helical" evidence="2">
    <location>
        <begin position="555"/>
        <end position="577"/>
    </location>
</feature>
<dbReference type="Gene3D" id="3.40.50.300">
    <property type="entry name" value="P-loop containing nucleotide triphosphate hydrolases"/>
    <property type="match status" value="1"/>
</dbReference>
<evidence type="ECO:0000256" key="1">
    <source>
        <dbReference type="SAM" id="MobiDB-lite"/>
    </source>
</evidence>
<dbReference type="SUPFAM" id="SSF52540">
    <property type="entry name" value="P-loop containing nucleoside triphosphate hydrolases"/>
    <property type="match status" value="1"/>
</dbReference>
<reference evidence="4" key="1">
    <citation type="submission" date="2020-07" db="EMBL/GenBank/DDBJ databases">
        <title>A new Micromonospora strain with potent antibiotic activity isolated from the microbiome of a mid-Atlantic deep-sea sponge.</title>
        <authorList>
            <person name="Back C.R."/>
            <person name="Stennett H.L."/>
            <person name="Williams S.E."/>
            <person name="Wang L."/>
            <person name="Ojeda Gomez J."/>
            <person name="Abdulle O.M."/>
            <person name="Duffy T."/>
            <person name="Hendry K.R."/>
            <person name="Powell D."/>
            <person name="Stach J.E."/>
            <person name="Essex-Lopresti A.E."/>
            <person name="Willis C.L."/>
            <person name="Curnow P."/>
            <person name="Race P.R."/>
        </authorList>
    </citation>
    <scope>NUCLEOTIDE SEQUENCE [LARGE SCALE GENOMIC DNA]</scope>
    <source>
        <strain evidence="4">28ISP2-46</strain>
    </source>
</reference>
<feature type="region of interest" description="Disordered" evidence="1">
    <location>
        <begin position="664"/>
        <end position="696"/>
    </location>
</feature>
<feature type="transmembrane region" description="Helical" evidence="2">
    <location>
        <begin position="583"/>
        <end position="604"/>
    </location>
</feature>
<keyword evidence="2" id="KW-0472">Membrane</keyword>
<keyword evidence="4" id="KW-1185">Reference proteome</keyword>
<feature type="transmembrane region" description="Helical" evidence="2">
    <location>
        <begin position="20"/>
        <end position="39"/>
    </location>
</feature>
<sequence>MHALAASGPWDAIERSIASGVAPFVVTVVAALIALASLISTRFPRRPTRSLDDLADDLAGAMRERAGQEVVERDLTAPMPITWHRASAPIGAPARNSLTGPFEPLPGSERVTGHDRVEGTQQDLYGHYAGLPSGRLVIAGPAGAGKSTAAVLLFRDALAARERVGPDQRSRVPVPIMANLRGWDAHTTSLATWITDQIAEIPGFAAKDAARLVAGHRVAVLVDGLDEIGEGLRPVVLRELSRQADLRLVLLSRIDELSGAVRRHPLVGAAGVELRPVDEDVAVDYLLSRLSSPPPSAWQKVTDRLRRGPAGPLTGPLKNPFLLTLLRDAYGPLDPVDELLDRRRFRKARQVERHLLDRALATAYASGPERPAPRYSLRTAQRTLGFLAHHLGHTGDSGLKWWDMPPTGPQHPVPGTLSALAVWFTIALPTSLLLGLSYRLADGRDISSGLPIGLLMGLVSAFASIRGREPMRRRVPRGWWRAMFAPRRILVTLPLGFGLVLPLSLIGSVLPGVGGYLLTGLAVWLTIELGASLFSTVQPDDYALDPRRSWRDDAVAGATLAATGTSGAFVVGIGFGMHHDADLPRAVAIGGLGALANGIWLWSFSTVWRTFCRQVEMAVRFRLPLRMRRFLEDARERQILRTAGPVYQFRHDLLRERLAETWGGAQRSVPRQQTPPAGRKAPGGGTPSDRSLGNRP</sequence>
<feature type="transmembrane region" description="Helical" evidence="2">
    <location>
        <begin position="450"/>
        <end position="468"/>
    </location>
</feature>
<organism evidence="3 4">
    <name type="scientific">Micromonospora robiginosa</name>
    <dbReference type="NCBI Taxonomy" id="2749844"/>
    <lineage>
        <taxon>Bacteria</taxon>
        <taxon>Bacillati</taxon>
        <taxon>Actinomycetota</taxon>
        <taxon>Actinomycetes</taxon>
        <taxon>Micromonosporales</taxon>
        <taxon>Micromonosporaceae</taxon>
        <taxon>Micromonospora</taxon>
    </lineage>
</organism>
<dbReference type="KEGG" id="mfeu:H1D33_27035"/>
<name>A0A7L6B4G7_9ACTN</name>
<proteinExistence type="predicted"/>
<feature type="transmembrane region" description="Helical" evidence="2">
    <location>
        <begin position="516"/>
        <end position="534"/>
    </location>
</feature>